<proteinExistence type="predicted"/>
<dbReference type="EMBL" id="BMTD01000046">
    <property type="protein sequence ID" value="GGV30856.1"/>
    <property type="molecule type" value="Genomic_DNA"/>
</dbReference>
<sequence>MEVFPGVGCVVVGERSALPEAARVGMRGAAVGRLLELRAAGRLTAGHVRVAAGSLGVSERTVWRWLAAPGPGPGVVPGVRLARADRFVVTDEVRALLALWGGNVAAVQRELAGRAAGQSPPGTAPSLTTLHRAIRRDLSAGERAGLAGGEREARKHDVFLARPRGWRNQVWEADHVQAPVLVDVEGVARRPWVTWFVDCATNTVMGVAVTPGSPSRESVLAALRAAVLREEPFGPQGGLPERVRVDRGKDFLSKTVAAAFGALVVEVEDLPAYTPHLKGTVEGLNRAVESMFLAALPGYVRQPRPGRRRARPKGEVLLGFEDFTARLLGWVEWWNTCHLPRPLDGRSPLQAWEADPTPVREVSPEELWTFTLEDDGRIRVVSTRGVRFRRRDYVGPWMTGLAGTGVRVRFMPHHDHRIEVFDAATGRYLGPATVADEASPEQITAVRTARATRSRRLRKDLAAAQRERYAAVTRPGKPERLDAVSTMEAAAELAVADRADLSRLALPDLIPPAAPPSDWRTPASLAARTRPQTSLASDDEPGGGPAAGVSGDGDGAAGGGVR</sequence>
<accession>A0A918IKP5</accession>
<reference evidence="3" key="2">
    <citation type="submission" date="2020-09" db="EMBL/GenBank/DDBJ databases">
        <authorList>
            <person name="Sun Q."/>
            <person name="Ohkuma M."/>
        </authorList>
    </citation>
    <scope>NUCLEOTIDE SEQUENCE</scope>
    <source>
        <strain evidence="3">JCM 4369</strain>
    </source>
</reference>
<dbReference type="InterPro" id="IPR036397">
    <property type="entry name" value="RNaseH_sf"/>
</dbReference>
<dbReference type="InterPro" id="IPR009004">
    <property type="entry name" value="Transposase_Mu_C"/>
</dbReference>
<dbReference type="InterPro" id="IPR012337">
    <property type="entry name" value="RNaseH-like_sf"/>
</dbReference>
<dbReference type="Proteomes" id="UP000618795">
    <property type="component" value="Unassembled WGS sequence"/>
</dbReference>
<dbReference type="SUPFAM" id="SSF53098">
    <property type="entry name" value="Ribonuclease H-like"/>
    <property type="match status" value="1"/>
</dbReference>
<organism evidence="3 4">
    <name type="scientific">Streptomyces filipinensis</name>
    <dbReference type="NCBI Taxonomy" id="66887"/>
    <lineage>
        <taxon>Bacteria</taxon>
        <taxon>Bacillati</taxon>
        <taxon>Actinomycetota</taxon>
        <taxon>Actinomycetes</taxon>
        <taxon>Kitasatosporales</taxon>
        <taxon>Streptomycetaceae</taxon>
        <taxon>Streptomyces</taxon>
    </lineage>
</organism>
<dbReference type="InterPro" id="IPR015378">
    <property type="entry name" value="Transposase-like_Mu_C"/>
</dbReference>
<keyword evidence="4" id="KW-1185">Reference proteome</keyword>
<dbReference type="Gene3D" id="3.30.420.10">
    <property type="entry name" value="Ribonuclease H-like superfamily/Ribonuclease H"/>
    <property type="match status" value="1"/>
</dbReference>
<dbReference type="AlphaFoldDB" id="A0A918IKP5"/>
<feature type="compositionally biased region" description="Gly residues" evidence="1">
    <location>
        <begin position="542"/>
        <end position="562"/>
    </location>
</feature>
<feature type="domain" description="Integrase catalytic" evidence="2">
    <location>
        <begin position="159"/>
        <end position="356"/>
    </location>
</feature>
<reference evidence="3" key="1">
    <citation type="journal article" date="2014" name="Int. J. Syst. Evol. Microbiol.">
        <title>Complete genome sequence of Corynebacterium casei LMG S-19264T (=DSM 44701T), isolated from a smear-ripened cheese.</title>
        <authorList>
            <consortium name="US DOE Joint Genome Institute (JGI-PGF)"/>
            <person name="Walter F."/>
            <person name="Albersmeier A."/>
            <person name="Kalinowski J."/>
            <person name="Ruckert C."/>
        </authorList>
    </citation>
    <scope>NUCLEOTIDE SEQUENCE</scope>
    <source>
        <strain evidence="3">JCM 4369</strain>
    </source>
</reference>
<gene>
    <name evidence="3" type="ORF">GCM10010260_84020</name>
</gene>
<protein>
    <recommendedName>
        <fullName evidence="2">Integrase catalytic domain-containing protein</fullName>
    </recommendedName>
</protein>
<dbReference type="InterPro" id="IPR001584">
    <property type="entry name" value="Integrase_cat-core"/>
</dbReference>
<evidence type="ECO:0000256" key="1">
    <source>
        <dbReference type="SAM" id="MobiDB-lite"/>
    </source>
</evidence>
<dbReference type="GO" id="GO:0015074">
    <property type="term" value="P:DNA integration"/>
    <property type="evidence" value="ECO:0007669"/>
    <property type="project" value="InterPro"/>
</dbReference>
<evidence type="ECO:0000313" key="4">
    <source>
        <dbReference type="Proteomes" id="UP000618795"/>
    </source>
</evidence>
<dbReference type="Pfam" id="PF09299">
    <property type="entry name" value="Mu-transpos_C"/>
    <property type="match status" value="1"/>
</dbReference>
<dbReference type="GO" id="GO:0003676">
    <property type="term" value="F:nucleic acid binding"/>
    <property type="evidence" value="ECO:0007669"/>
    <property type="project" value="InterPro"/>
</dbReference>
<name>A0A918IKP5_9ACTN</name>
<evidence type="ECO:0000259" key="2">
    <source>
        <dbReference type="PROSITE" id="PS50994"/>
    </source>
</evidence>
<dbReference type="Gene3D" id="2.30.30.130">
    <property type="entry name" value="Transposase, Mu, C-terminal"/>
    <property type="match status" value="1"/>
</dbReference>
<evidence type="ECO:0000313" key="3">
    <source>
        <dbReference type="EMBL" id="GGV30856.1"/>
    </source>
</evidence>
<feature type="region of interest" description="Disordered" evidence="1">
    <location>
        <begin position="512"/>
        <end position="562"/>
    </location>
</feature>
<comment type="caution">
    <text evidence="3">The sequence shown here is derived from an EMBL/GenBank/DDBJ whole genome shotgun (WGS) entry which is preliminary data.</text>
</comment>
<dbReference type="PROSITE" id="PS50994">
    <property type="entry name" value="INTEGRASE"/>
    <property type="match status" value="1"/>
</dbReference>